<dbReference type="AlphaFoldDB" id="A0A9X3IU41"/>
<dbReference type="Proteomes" id="UP001150924">
    <property type="component" value="Unassembled WGS sequence"/>
</dbReference>
<proteinExistence type="predicted"/>
<sequence length="120" mass="13108">MSRANAFAFARLTMRPRGGTLRIMLARRGSRAIVVDGHELLWWVRRRGLRNCQHCDECTVTLAHASRTGAIVQAHVEEAWRAEVVPIAPARIAALAREALARGWVPGEGAGVVALGMFSP</sequence>
<name>A0A9X3IU41_9BACT</name>
<comment type="caution">
    <text evidence="1">The sequence shown here is derived from an EMBL/GenBank/DDBJ whole genome shotgun (WGS) entry which is preliminary data.</text>
</comment>
<protein>
    <submittedName>
        <fullName evidence="1">Uncharacterized protein</fullName>
    </submittedName>
</protein>
<dbReference type="RefSeq" id="WP_267766264.1">
    <property type="nucleotide sequence ID" value="NZ_JAPNKE010000002.1"/>
</dbReference>
<organism evidence="1 2">
    <name type="scientific">Nannocystis pusilla</name>
    <dbReference type="NCBI Taxonomy" id="889268"/>
    <lineage>
        <taxon>Bacteria</taxon>
        <taxon>Pseudomonadati</taxon>
        <taxon>Myxococcota</taxon>
        <taxon>Polyangia</taxon>
        <taxon>Nannocystales</taxon>
        <taxon>Nannocystaceae</taxon>
        <taxon>Nannocystis</taxon>
    </lineage>
</organism>
<gene>
    <name evidence="1" type="ORF">OV079_03720</name>
</gene>
<accession>A0A9X3IU41</accession>
<reference evidence="1" key="1">
    <citation type="submission" date="2022-11" db="EMBL/GenBank/DDBJ databases">
        <title>Minimal conservation of predation-associated metabolite biosynthetic gene clusters underscores biosynthetic potential of Myxococcota including descriptions for ten novel species: Archangium lansinium sp. nov., Myxococcus landrumus sp. nov., Nannocystis bai.</title>
        <authorList>
            <person name="Ahearne A."/>
            <person name="Stevens C."/>
            <person name="Phillips K."/>
        </authorList>
    </citation>
    <scope>NUCLEOTIDE SEQUENCE</scope>
    <source>
        <strain evidence="1">Na p29</strain>
    </source>
</reference>
<evidence type="ECO:0000313" key="1">
    <source>
        <dbReference type="EMBL" id="MCY1004692.1"/>
    </source>
</evidence>
<evidence type="ECO:0000313" key="2">
    <source>
        <dbReference type="Proteomes" id="UP001150924"/>
    </source>
</evidence>
<dbReference type="EMBL" id="JAPNKE010000002">
    <property type="protein sequence ID" value="MCY1004692.1"/>
    <property type="molecule type" value="Genomic_DNA"/>
</dbReference>
<keyword evidence="2" id="KW-1185">Reference proteome</keyword>